<evidence type="ECO:0000313" key="3">
    <source>
        <dbReference type="Proteomes" id="UP000756921"/>
    </source>
</evidence>
<evidence type="ECO:0000313" key="2">
    <source>
        <dbReference type="EMBL" id="KAF9732342.1"/>
    </source>
</evidence>
<keyword evidence="3" id="KW-1185">Reference proteome</keyword>
<comment type="caution">
    <text evidence="2">The sequence shown here is derived from an EMBL/GenBank/DDBJ whole genome shotgun (WGS) entry which is preliminary data.</text>
</comment>
<name>A0A9P6GB85_9PLEO</name>
<organism evidence="2 3">
    <name type="scientific">Paraphaeosphaeria minitans</name>
    <dbReference type="NCBI Taxonomy" id="565426"/>
    <lineage>
        <taxon>Eukaryota</taxon>
        <taxon>Fungi</taxon>
        <taxon>Dikarya</taxon>
        <taxon>Ascomycota</taxon>
        <taxon>Pezizomycotina</taxon>
        <taxon>Dothideomycetes</taxon>
        <taxon>Pleosporomycetidae</taxon>
        <taxon>Pleosporales</taxon>
        <taxon>Massarineae</taxon>
        <taxon>Didymosphaeriaceae</taxon>
        <taxon>Paraphaeosphaeria</taxon>
    </lineage>
</organism>
<dbReference type="EMBL" id="WJXW01000010">
    <property type="protein sequence ID" value="KAF9732342.1"/>
    <property type="molecule type" value="Genomic_DNA"/>
</dbReference>
<protein>
    <submittedName>
        <fullName evidence="2">Uncharacterized protein</fullName>
    </submittedName>
</protein>
<evidence type="ECO:0000256" key="1">
    <source>
        <dbReference type="SAM" id="MobiDB-lite"/>
    </source>
</evidence>
<dbReference type="AlphaFoldDB" id="A0A9P6GB85"/>
<dbReference type="Proteomes" id="UP000756921">
    <property type="component" value="Unassembled WGS sequence"/>
</dbReference>
<proteinExistence type="predicted"/>
<reference evidence="2" key="1">
    <citation type="journal article" date="2020" name="Mol. Plant Microbe Interact.">
        <title>Genome Sequence of the Biocontrol Agent Coniothyrium minitans strain Conio (IMI 134523).</title>
        <authorList>
            <person name="Patel D."/>
            <person name="Shittu T.A."/>
            <person name="Baroncelli R."/>
            <person name="Muthumeenakshi S."/>
            <person name="Osborne T.H."/>
            <person name="Janganan T.K."/>
            <person name="Sreenivasaprasad S."/>
        </authorList>
    </citation>
    <scope>NUCLEOTIDE SEQUENCE</scope>
    <source>
        <strain evidence="2">Conio</strain>
    </source>
</reference>
<accession>A0A9P6GB85</accession>
<feature type="region of interest" description="Disordered" evidence="1">
    <location>
        <begin position="204"/>
        <end position="229"/>
    </location>
</feature>
<sequence>MHIATPAFARLGRISNPYAGYRSNSEQMTVLCRSGVGYGAASCDCSSIRFEQQREGATRSHSKAEVPKPIITLCCRVEFYLQDPRSGAQDTGPRRQYSTYLSESITDQTAQTNPQNGTCKQLELVKTLPKSQYCVSRNLAQNPHLMSAHPSRRNPPRYLGRTRTTPSLRISQLPTVDTRRRSFVAHGGTLCAAAANHAWLRKGGTNGRVGQSGVDARPGRGGKGKGKREAARRLVSLRSWWKRRTALCIWDGRGSGAQSRWCWTTPWNGCRARWNIEQWRRLLAHWGSGRARKARGCEAAQSWSQVGRLRALRLDVHAMGGAVLGRRVCLTAAAERAFAFIRRENCKGRSV</sequence>
<gene>
    <name evidence="2" type="ORF">PMIN01_09200</name>
</gene>